<dbReference type="AlphaFoldDB" id="A0A2V3UGV6"/>
<dbReference type="NCBIfam" id="NF003811">
    <property type="entry name" value="PRK05402.1"/>
    <property type="match status" value="1"/>
</dbReference>
<dbReference type="FunFam" id="2.60.40.10:FF:000169">
    <property type="entry name" value="1,4-alpha-glucan branching enzyme GlgB"/>
    <property type="match status" value="1"/>
</dbReference>
<dbReference type="InterPro" id="IPR014756">
    <property type="entry name" value="Ig_E-set"/>
</dbReference>
<evidence type="ECO:0000256" key="6">
    <source>
        <dbReference type="ARBA" id="ARBA00022676"/>
    </source>
</evidence>
<dbReference type="GO" id="GO:0004553">
    <property type="term" value="F:hydrolase activity, hydrolyzing O-glycosyl compounds"/>
    <property type="evidence" value="ECO:0007669"/>
    <property type="project" value="InterPro"/>
</dbReference>
<comment type="similarity">
    <text evidence="4 10">Belongs to the glycosyl hydrolase 13 family. GlgB subfamily.</text>
</comment>
<dbReference type="InterPro" id="IPR004193">
    <property type="entry name" value="Glyco_hydro_13_N"/>
</dbReference>
<feature type="domain" description="Glycosyl hydrolase family 13 catalytic" evidence="12">
    <location>
        <begin position="269"/>
        <end position="636"/>
    </location>
</feature>
<dbReference type="CDD" id="cd11322">
    <property type="entry name" value="AmyAc_Glg_BE"/>
    <property type="match status" value="1"/>
</dbReference>
<dbReference type="Gene3D" id="3.20.20.80">
    <property type="entry name" value="Glycosidases"/>
    <property type="match status" value="1"/>
</dbReference>
<dbReference type="Proteomes" id="UP000248021">
    <property type="component" value="Unassembled WGS sequence"/>
</dbReference>
<comment type="function">
    <text evidence="2 10">Catalyzes the formation of the alpha-1,6-glucosidic linkages in glycogen by scission of a 1,4-alpha-linked oligosaccharide from growing alpha-1,4-glucan chains and the subsequent attachment of the oligosaccharide to the alpha-1,6 position.</text>
</comment>
<dbReference type="InterPro" id="IPR037439">
    <property type="entry name" value="Branching_enzy"/>
</dbReference>
<dbReference type="NCBIfam" id="NF008967">
    <property type="entry name" value="PRK12313.1"/>
    <property type="match status" value="1"/>
</dbReference>
<dbReference type="InterPro" id="IPR006048">
    <property type="entry name" value="A-amylase/branching_C"/>
</dbReference>
<dbReference type="InterPro" id="IPR013780">
    <property type="entry name" value="Glyco_hydro_b"/>
</dbReference>
<evidence type="ECO:0000256" key="8">
    <source>
        <dbReference type="ARBA" id="ARBA00023056"/>
    </source>
</evidence>
<dbReference type="InterPro" id="IPR006047">
    <property type="entry name" value="GH13_cat_dom"/>
</dbReference>
<gene>
    <name evidence="10" type="primary">glgB</name>
    <name evidence="13" type="ORF">C7450_102361</name>
</gene>
<evidence type="ECO:0000256" key="10">
    <source>
        <dbReference type="HAMAP-Rule" id="MF_00685"/>
    </source>
</evidence>
<dbReference type="EMBL" id="QJJK01000002">
    <property type="protein sequence ID" value="PXW63445.1"/>
    <property type="molecule type" value="Genomic_DNA"/>
</dbReference>
<evidence type="ECO:0000256" key="3">
    <source>
        <dbReference type="ARBA" id="ARBA00004964"/>
    </source>
</evidence>
<sequence>MMHEEAPLFPAPCDHPLLRVDEATVQALAQGHIEDPFSVLGPHEAGEERVLRAFLPGARAVSVIARDDGRPLATLVTPQHPALFVGFLRDAAPYRLRVTWPGDGGAAVVDERADPYSFGPILGDLDLHLIAEGRHHTLWQALGSHPRVIDGVEGVSFAVWAPNAMRVSVVGDFNAWDGRRHPMRLRHAAGVWEIFIPGLRARERYKYEIVARNGDVLPLKADPVAQATEPPPATASIVPAKPAHHWTDADWMAGRAARHAPDAPIAIYEVHSASWLRKDDGSVLGWDDLAERLVPYVAEMGFTHVELMPIMEHPFGGSWGYQPLGLFAPTARHGGADGFARFVDACHTAGVGVILDWVPAHFPSDVYGLAQFDGTALYEHSDPREGYHPDWNTLIYNLGRREVAGFLIASALFWLQRFHVDGLRVDAVASMLYRDYSRAPGEWVPNIHGGRENLEAVAFLKHLNAVIAEACPGAMTIAEESTAWPGVSRPVDEDGLGFSYKWNMGWMHDTLQYIERDPVHRSYHHDEVGFGLVYAFSEKFVLPLSHDEVVHGKHALIGKMPGDRWQRFANLRAYLGFMWTHPGKKLLFMGGEIAQEREWDHDRMIDWDLISQPEHGGMQRLVRDLNHVYRSQPALHQLDCEGRGFRWIVGDDRANSVFAFLRLGREASPVLVVVNMTPVPHTRYRIGVPQGGRWAEIFNSDAAIFGGSNMGNAGGVAASEQPSHGEPFSICLTIPPLATVLFTPET</sequence>
<comment type="catalytic activity">
    <reaction evidence="1 10">
        <text>Transfers a segment of a (1-&gt;4)-alpha-D-glucan chain to a primary hydroxy group in a similar glucan chain.</text>
        <dbReference type="EC" id="2.4.1.18"/>
    </reaction>
</comment>
<evidence type="ECO:0000256" key="5">
    <source>
        <dbReference type="ARBA" id="ARBA00022600"/>
    </source>
</evidence>
<dbReference type="Pfam" id="PF02922">
    <property type="entry name" value="CBM_48"/>
    <property type="match status" value="1"/>
</dbReference>
<name>A0A2V3UGV6_9HYPH</name>
<dbReference type="SUPFAM" id="SSF51445">
    <property type="entry name" value="(Trans)glycosidases"/>
    <property type="match status" value="1"/>
</dbReference>
<evidence type="ECO:0000259" key="12">
    <source>
        <dbReference type="SMART" id="SM00642"/>
    </source>
</evidence>
<evidence type="ECO:0000256" key="2">
    <source>
        <dbReference type="ARBA" id="ARBA00002953"/>
    </source>
</evidence>
<dbReference type="PANTHER" id="PTHR43651:SF3">
    <property type="entry name" value="1,4-ALPHA-GLUCAN-BRANCHING ENZYME"/>
    <property type="match status" value="1"/>
</dbReference>
<dbReference type="Gene3D" id="2.60.40.1180">
    <property type="entry name" value="Golgi alpha-mannosidase II"/>
    <property type="match status" value="1"/>
</dbReference>
<evidence type="ECO:0000256" key="9">
    <source>
        <dbReference type="ARBA" id="ARBA00023277"/>
    </source>
</evidence>
<dbReference type="GO" id="GO:0003844">
    <property type="term" value="F:1,4-alpha-glucan branching enzyme activity"/>
    <property type="evidence" value="ECO:0007669"/>
    <property type="project" value="UniProtKB-UniRule"/>
</dbReference>
<proteinExistence type="inferred from homology"/>
<dbReference type="UniPathway" id="UPA00164"/>
<feature type="active site" description="Proton donor" evidence="10 11">
    <location>
        <position position="479"/>
    </location>
</feature>
<evidence type="ECO:0000313" key="14">
    <source>
        <dbReference type="Proteomes" id="UP000248021"/>
    </source>
</evidence>
<dbReference type="EC" id="2.4.1.18" evidence="10"/>
<evidence type="ECO:0000256" key="4">
    <source>
        <dbReference type="ARBA" id="ARBA00009000"/>
    </source>
</evidence>
<accession>A0A2V3UGV6</accession>
<dbReference type="SUPFAM" id="SSF81296">
    <property type="entry name" value="E set domains"/>
    <property type="match status" value="1"/>
</dbReference>
<dbReference type="SMART" id="SM00642">
    <property type="entry name" value="Aamy"/>
    <property type="match status" value="1"/>
</dbReference>
<keyword evidence="8 10" id="KW-0320">Glycogen biosynthesis</keyword>
<dbReference type="GO" id="GO:0043169">
    <property type="term" value="F:cation binding"/>
    <property type="evidence" value="ECO:0007669"/>
    <property type="project" value="InterPro"/>
</dbReference>
<keyword evidence="9 10" id="KW-0119">Carbohydrate metabolism</keyword>
<dbReference type="InterPro" id="IPR017853">
    <property type="entry name" value="GH"/>
</dbReference>
<dbReference type="PANTHER" id="PTHR43651">
    <property type="entry name" value="1,4-ALPHA-GLUCAN-BRANCHING ENZYME"/>
    <property type="match status" value="1"/>
</dbReference>
<comment type="caution">
    <text evidence="13">The sequence shown here is derived from an EMBL/GenBank/DDBJ whole genome shotgun (WGS) entry which is preliminary data.</text>
</comment>
<dbReference type="CDD" id="cd02855">
    <property type="entry name" value="E_set_GBE_prok_N"/>
    <property type="match status" value="1"/>
</dbReference>
<evidence type="ECO:0000256" key="7">
    <source>
        <dbReference type="ARBA" id="ARBA00022679"/>
    </source>
</evidence>
<protein>
    <recommendedName>
        <fullName evidence="10">1,4-alpha-glucan branching enzyme GlgB</fullName>
        <ecNumber evidence="10">2.4.1.18</ecNumber>
    </recommendedName>
    <alternativeName>
        <fullName evidence="10">1,4-alpha-D-glucan:1,4-alpha-D-glucan 6-glucosyl-transferase</fullName>
    </alternativeName>
    <alternativeName>
        <fullName evidence="10">Alpha-(1-&gt;4)-glucan branching enzyme</fullName>
    </alternativeName>
    <alternativeName>
        <fullName evidence="10">Glycogen branching enzyme</fullName>
        <shortName evidence="10">BE</shortName>
    </alternativeName>
</protein>
<dbReference type="InterPro" id="IPR044143">
    <property type="entry name" value="GlgB_N_E_set_prok"/>
</dbReference>
<dbReference type="GO" id="GO:0005829">
    <property type="term" value="C:cytosol"/>
    <property type="evidence" value="ECO:0007669"/>
    <property type="project" value="TreeGrafter"/>
</dbReference>
<evidence type="ECO:0000256" key="11">
    <source>
        <dbReference type="PIRSR" id="PIRSR000463-1"/>
    </source>
</evidence>
<reference evidence="13 14" key="1">
    <citation type="submission" date="2018-05" db="EMBL/GenBank/DDBJ databases">
        <title>Genomic Encyclopedia of Type Strains, Phase IV (KMG-IV): sequencing the most valuable type-strain genomes for metagenomic binning, comparative biology and taxonomic classification.</title>
        <authorList>
            <person name="Goeker M."/>
        </authorList>
    </citation>
    <scope>NUCLEOTIDE SEQUENCE [LARGE SCALE GENOMIC DNA]</scope>
    <source>
        <strain evidence="13 14">DSM 6462</strain>
    </source>
</reference>
<dbReference type="NCBIfam" id="TIGR01515">
    <property type="entry name" value="branching_enzym"/>
    <property type="match status" value="1"/>
</dbReference>
<dbReference type="InterPro" id="IPR006407">
    <property type="entry name" value="GlgB"/>
</dbReference>
<comment type="subunit">
    <text evidence="10">Monomer.</text>
</comment>
<dbReference type="Gene3D" id="2.60.40.10">
    <property type="entry name" value="Immunoglobulins"/>
    <property type="match status" value="1"/>
</dbReference>
<dbReference type="HAMAP" id="MF_00685">
    <property type="entry name" value="GlgB"/>
    <property type="match status" value="1"/>
</dbReference>
<dbReference type="FunFam" id="3.20.20.80:FF:000003">
    <property type="entry name" value="1,4-alpha-glucan branching enzyme GlgB"/>
    <property type="match status" value="1"/>
</dbReference>
<dbReference type="SUPFAM" id="SSF51011">
    <property type="entry name" value="Glycosyl hydrolase domain"/>
    <property type="match status" value="1"/>
</dbReference>
<keyword evidence="6 10" id="KW-0328">Glycosyltransferase</keyword>
<dbReference type="GO" id="GO:0005978">
    <property type="term" value="P:glycogen biosynthetic process"/>
    <property type="evidence" value="ECO:0007669"/>
    <property type="project" value="UniProtKB-UniRule"/>
</dbReference>
<organism evidence="13 14">
    <name type="scientific">Chelatococcus asaccharovorans</name>
    <dbReference type="NCBI Taxonomy" id="28210"/>
    <lineage>
        <taxon>Bacteria</taxon>
        <taxon>Pseudomonadati</taxon>
        <taxon>Pseudomonadota</taxon>
        <taxon>Alphaproteobacteria</taxon>
        <taxon>Hyphomicrobiales</taxon>
        <taxon>Chelatococcaceae</taxon>
        <taxon>Chelatococcus</taxon>
    </lineage>
</organism>
<evidence type="ECO:0000313" key="13">
    <source>
        <dbReference type="EMBL" id="PXW63445.1"/>
    </source>
</evidence>
<comment type="pathway">
    <text evidence="3 10">Glycan biosynthesis; glycogen biosynthesis.</text>
</comment>
<dbReference type="Pfam" id="PF22019">
    <property type="entry name" value="GlgB_N"/>
    <property type="match status" value="1"/>
</dbReference>
<keyword evidence="14" id="KW-1185">Reference proteome</keyword>
<dbReference type="PIRSF" id="PIRSF000463">
    <property type="entry name" value="GlgB"/>
    <property type="match status" value="1"/>
</dbReference>
<keyword evidence="5 10" id="KW-0321">Glycogen metabolism</keyword>
<dbReference type="FunFam" id="2.60.40.1180:FF:000002">
    <property type="entry name" value="1,4-alpha-glucan branching enzyme GlgB"/>
    <property type="match status" value="1"/>
</dbReference>
<keyword evidence="7 10" id="KW-0808">Transferase</keyword>
<dbReference type="Pfam" id="PF02806">
    <property type="entry name" value="Alpha-amylase_C"/>
    <property type="match status" value="1"/>
</dbReference>
<dbReference type="InterPro" id="IPR054169">
    <property type="entry name" value="GlgB_N"/>
</dbReference>
<dbReference type="InterPro" id="IPR013783">
    <property type="entry name" value="Ig-like_fold"/>
</dbReference>
<feature type="active site" description="Nucleophile" evidence="10 11">
    <location>
        <position position="426"/>
    </location>
</feature>
<evidence type="ECO:0000256" key="1">
    <source>
        <dbReference type="ARBA" id="ARBA00000826"/>
    </source>
</evidence>